<evidence type="ECO:0000313" key="3">
    <source>
        <dbReference type="Proteomes" id="UP000236655"/>
    </source>
</evidence>
<keyword evidence="1" id="KW-0732">Signal</keyword>
<evidence type="ECO:0000313" key="2">
    <source>
        <dbReference type="EMBL" id="AUR53040.1"/>
    </source>
</evidence>
<reference evidence="3" key="1">
    <citation type="submission" date="2017-11" db="EMBL/GenBank/DDBJ databases">
        <authorList>
            <person name="Chan K.G."/>
            <person name="Lee L.S."/>
        </authorList>
    </citation>
    <scope>NUCLEOTIDE SEQUENCE [LARGE SCALE GENOMIC DNA]</scope>
    <source>
        <strain evidence="3">DSM 100970</strain>
    </source>
</reference>
<proteinExistence type="predicted"/>
<evidence type="ECO:0000256" key="1">
    <source>
        <dbReference type="SAM" id="SignalP"/>
    </source>
</evidence>
<gene>
    <name evidence="2" type="ORF">CUN60_12300</name>
</gene>
<evidence type="ECO:0008006" key="4">
    <source>
        <dbReference type="Google" id="ProtNLM"/>
    </source>
</evidence>
<dbReference type="Pfam" id="PF11769">
    <property type="entry name" value="DUF3313"/>
    <property type="match status" value="1"/>
</dbReference>
<dbReference type="KEGG" id="nba:CUN60_12300"/>
<dbReference type="AlphaFoldDB" id="A0A2I7N9A9"/>
<dbReference type="Proteomes" id="UP000236655">
    <property type="component" value="Chromosome"/>
</dbReference>
<feature type="chain" id="PRO_5014339108" description="DUF3313 domain-containing protein" evidence="1">
    <location>
        <begin position="23"/>
        <end position="226"/>
    </location>
</feature>
<protein>
    <recommendedName>
        <fullName evidence="4">DUF3313 domain-containing protein</fullName>
    </recommendedName>
</protein>
<organism evidence="2 3">
    <name type="scientific">Aquella oligotrophica</name>
    <dbReference type="NCBI Taxonomy" id="2067065"/>
    <lineage>
        <taxon>Bacteria</taxon>
        <taxon>Pseudomonadati</taxon>
        <taxon>Pseudomonadota</taxon>
        <taxon>Betaproteobacteria</taxon>
        <taxon>Neisseriales</taxon>
        <taxon>Neisseriaceae</taxon>
        <taxon>Aquella</taxon>
    </lineage>
</organism>
<accession>A0A2I7N9A9</accession>
<dbReference type="RefSeq" id="WP_102952326.1">
    <property type="nucleotide sequence ID" value="NZ_CP024847.1"/>
</dbReference>
<name>A0A2I7N9A9_9NEIS</name>
<sequence length="226" mass="24319">MPKKCAVLVLATSILLASCAFMSSTSKAPSDDESPGFLESYNLLKPYPSESGVKAWRYINPKFASHQYKSVIVRPAVIVSNPDENSISPEVIANGQKYLQDYTKAFIKQNGYTVVNNSGSSVSALDIIVAGAEVDPVTWKLRKLTSVTSVMGRITGRIPIESGDDSLLVLEIGGRAIDTQSGLLVGASFVSVPAVKFKDKADSVAEFESALTPWISQALKNFHESN</sequence>
<dbReference type="EMBL" id="CP024847">
    <property type="protein sequence ID" value="AUR53040.1"/>
    <property type="molecule type" value="Genomic_DNA"/>
</dbReference>
<dbReference type="PROSITE" id="PS51257">
    <property type="entry name" value="PROKAR_LIPOPROTEIN"/>
    <property type="match status" value="1"/>
</dbReference>
<keyword evidence="3" id="KW-1185">Reference proteome</keyword>
<feature type="signal peptide" evidence="1">
    <location>
        <begin position="1"/>
        <end position="22"/>
    </location>
</feature>
<dbReference type="InterPro" id="IPR021747">
    <property type="entry name" value="DUF3313"/>
</dbReference>